<dbReference type="InParanoid" id="A0A067RDC6"/>
<accession>A0A067RDC6</accession>
<evidence type="ECO:0000313" key="1">
    <source>
        <dbReference type="EMBL" id="KDR21886.1"/>
    </source>
</evidence>
<dbReference type="AlphaFoldDB" id="A0A067RDC6"/>
<organism evidence="1 2">
    <name type="scientific">Zootermopsis nevadensis</name>
    <name type="common">Dampwood termite</name>
    <dbReference type="NCBI Taxonomy" id="136037"/>
    <lineage>
        <taxon>Eukaryota</taxon>
        <taxon>Metazoa</taxon>
        <taxon>Ecdysozoa</taxon>
        <taxon>Arthropoda</taxon>
        <taxon>Hexapoda</taxon>
        <taxon>Insecta</taxon>
        <taxon>Pterygota</taxon>
        <taxon>Neoptera</taxon>
        <taxon>Polyneoptera</taxon>
        <taxon>Dictyoptera</taxon>
        <taxon>Blattodea</taxon>
        <taxon>Blattoidea</taxon>
        <taxon>Termitoidae</taxon>
        <taxon>Termopsidae</taxon>
        <taxon>Zootermopsis</taxon>
    </lineage>
</organism>
<dbReference type="EMBL" id="KK852531">
    <property type="protein sequence ID" value="KDR21886.1"/>
    <property type="molecule type" value="Genomic_DNA"/>
</dbReference>
<name>A0A067RDC6_ZOONE</name>
<keyword evidence="2" id="KW-1185">Reference proteome</keyword>
<sequence>MPVMRIADGLAEKSFSCENRSCMCWSKRFQTKRTFIYLGFGRTGCHIIFSFERETPTGHEVAEVLFRQKKNGKEIYDECLMALVDVISVGNSLSTGEKEMLLTKAEELQRRREEVKKEFPHIEQFHMINE</sequence>
<dbReference type="Proteomes" id="UP000027135">
    <property type="component" value="Unassembled WGS sequence"/>
</dbReference>
<evidence type="ECO:0000313" key="2">
    <source>
        <dbReference type="Proteomes" id="UP000027135"/>
    </source>
</evidence>
<gene>
    <name evidence="1" type="ORF">L798_00388</name>
</gene>
<proteinExistence type="predicted"/>
<reference evidence="1 2" key="1">
    <citation type="journal article" date="2014" name="Nat. Commun.">
        <title>Molecular traces of alternative social organization in a termite genome.</title>
        <authorList>
            <person name="Terrapon N."/>
            <person name="Li C."/>
            <person name="Robertson H.M."/>
            <person name="Ji L."/>
            <person name="Meng X."/>
            <person name="Booth W."/>
            <person name="Chen Z."/>
            <person name="Childers C.P."/>
            <person name="Glastad K.M."/>
            <person name="Gokhale K."/>
            <person name="Gowin J."/>
            <person name="Gronenberg W."/>
            <person name="Hermansen R.A."/>
            <person name="Hu H."/>
            <person name="Hunt B.G."/>
            <person name="Huylmans A.K."/>
            <person name="Khalil S.M."/>
            <person name="Mitchell R.D."/>
            <person name="Munoz-Torres M.C."/>
            <person name="Mustard J.A."/>
            <person name="Pan H."/>
            <person name="Reese J.T."/>
            <person name="Scharf M.E."/>
            <person name="Sun F."/>
            <person name="Vogel H."/>
            <person name="Xiao J."/>
            <person name="Yang W."/>
            <person name="Yang Z."/>
            <person name="Yang Z."/>
            <person name="Zhou J."/>
            <person name="Zhu J."/>
            <person name="Brent C.S."/>
            <person name="Elsik C.G."/>
            <person name="Goodisman M.A."/>
            <person name="Liberles D.A."/>
            <person name="Roe R.M."/>
            <person name="Vargo E.L."/>
            <person name="Vilcinskas A."/>
            <person name="Wang J."/>
            <person name="Bornberg-Bauer E."/>
            <person name="Korb J."/>
            <person name="Zhang G."/>
            <person name="Liebig J."/>
        </authorList>
    </citation>
    <scope>NUCLEOTIDE SEQUENCE [LARGE SCALE GENOMIC DNA]</scope>
    <source>
        <tissue evidence="1">Whole organism</tissue>
    </source>
</reference>
<protein>
    <submittedName>
        <fullName evidence="1">Uncharacterized protein</fullName>
    </submittedName>
</protein>